<dbReference type="Proteomes" id="UP000661077">
    <property type="component" value="Unassembled WGS sequence"/>
</dbReference>
<dbReference type="RefSeq" id="WP_203169907.1">
    <property type="nucleotide sequence ID" value="NZ_JAEVLS010000006.1"/>
</dbReference>
<accession>A0ABS1X3I3</accession>
<dbReference type="InterPro" id="IPR019613">
    <property type="entry name" value="DUF4198"/>
</dbReference>
<sequence>MFAKSRQRVLAAFIACCASSASAHTVWLESVDKSTTDYQVLFGGHAGKLEPYRPEKLKQIDAVDRQGKTLAVSRDVTADGVRLHVDGAPVLISMHFDNGIHTRPPTGRSVEKPMNEVPGATRATYAVKYHKTVVDWSPLVTQIIGQPFEVVPLSAKQPAAGEPFRIRVLQDGKPVAGVKLGHGEEGTASDPVTDADGVAAFVPKPGFNRLWAGKRIAVDDNPKYTELSYEYSFGFDAR</sequence>
<gene>
    <name evidence="2" type="ORF">JM946_23910</name>
</gene>
<keyword evidence="3" id="KW-1185">Reference proteome</keyword>
<comment type="caution">
    <text evidence="2">The sequence shown here is derived from an EMBL/GenBank/DDBJ whole genome shotgun (WGS) entry which is preliminary data.</text>
</comment>
<name>A0ABS1X3I3_9GAMM</name>
<dbReference type="EMBL" id="JAEVLS010000006">
    <property type="protein sequence ID" value="MBM0107792.1"/>
    <property type="molecule type" value="Genomic_DNA"/>
</dbReference>
<proteinExistence type="predicted"/>
<feature type="signal peptide" evidence="1">
    <location>
        <begin position="1"/>
        <end position="23"/>
    </location>
</feature>
<reference evidence="2 3" key="1">
    <citation type="journal article" date="2021" name="Int. J. Syst. Evol. Microbiol.">
        <title>Steroidobacter gossypii sp. nov., isolated from soil of cotton cropping field.</title>
        <authorList>
            <person name="Huang R."/>
            <person name="Yang S."/>
            <person name="Zhen C."/>
            <person name="Liu W."/>
        </authorList>
    </citation>
    <scope>NUCLEOTIDE SEQUENCE [LARGE SCALE GENOMIC DNA]</scope>
    <source>
        <strain evidence="2 3">S1-65</strain>
    </source>
</reference>
<evidence type="ECO:0000313" key="3">
    <source>
        <dbReference type="Proteomes" id="UP000661077"/>
    </source>
</evidence>
<keyword evidence="1" id="KW-0732">Signal</keyword>
<organism evidence="2 3">
    <name type="scientific">Steroidobacter gossypii</name>
    <dbReference type="NCBI Taxonomy" id="2805490"/>
    <lineage>
        <taxon>Bacteria</taxon>
        <taxon>Pseudomonadati</taxon>
        <taxon>Pseudomonadota</taxon>
        <taxon>Gammaproteobacteria</taxon>
        <taxon>Steroidobacterales</taxon>
        <taxon>Steroidobacteraceae</taxon>
        <taxon>Steroidobacter</taxon>
    </lineage>
</organism>
<feature type="chain" id="PRO_5045952368" evidence="1">
    <location>
        <begin position="24"/>
        <end position="238"/>
    </location>
</feature>
<evidence type="ECO:0000313" key="2">
    <source>
        <dbReference type="EMBL" id="MBM0107792.1"/>
    </source>
</evidence>
<protein>
    <submittedName>
        <fullName evidence="2">DUF4198 domain-containing protein</fullName>
    </submittedName>
</protein>
<dbReference type="Pfam" id="PF10670">
    <property type="entry name" value="DUF4198"/>
    <property type="match status" value="1"/>
</dbReference>
<evidence type="ECO:0000256" key="1">
    <source>
        <dbReference type="SAM" id="SignalP"/>
    </source>
</evidence>